<reference evidence="1 2" key="1">
    <citation type="journal article" date="2016" name="Nat. Commun.">
        <title>Thousands of microbial genomes shed light on interconnected biogeochemical processes in an aquifer system.</title>
        <authorList>
            <person name="Anantharaman K."/>
            <person name="Brown C.T."/>
            <person name="Hug L.A."/>
            <person name="Sharon I."/>
            <person name="Castelle C.J."/>
            <person name="Probst A.J."/>
            <person name="Thomas B.C."/>
            <person name="Singh A."/>
            <person name="Wilkins M.J."/>
            <person name="Karaoz U."/>
            <person name="Brodie E.L."/>
            <person name="Williams K.H."/>
            <person name="Hubbard S.S."/>
            <person name="Banfield J.F."/>
        </authorList>
    </citation>
    <scope>NUCLEOTIDE SEQUENCE [LARGE SCALE GENOMIC DNA]</scope>
</reference>
<accession>A0A1F6P8P2</accession>
<organism evidence="1 2">
    <name type="scientific">Candidatus Magasanikbacteria bacterium RIFOXYD1_FULL_40_23</name>
    <dbReference type="NCBI Taxonomy" id="1798705"/>
    <lineage>
        <taxon>Bacteria</taxon>
        <taxon>Candidatus Magasanikiibacteriota</taxon>
    </lineage>
</organism>
<dbReference type="AlphaFoldDB" id="A0A1F6P8P2"/>
<sequence length="118" mass="13092">MEWSLKILTGIVILILVAMLGYAGIQCYDCVGIKTSTGEATVTGCTYKAPWIQVTIVGKTPMVISHPEEWWLWMRIDAQQAALHVTESTCHSPIGTVYKVKYGYGRRSGDLIIKDFAP</sequence>
<proteinExistence type="predicted"/>
<protein>
    <submittedName>
        <fullName evidence="1">Uncharacterized protein</fullName>
    </submittedName>
</protein>
<gene>
    <name evidence="1" type="ORF">A2563_02585</name>
</gene>
<dbReference type="EMBL" id="MFRA01000005">
    <property type="protein sequence ID" value="OGH92541.1"/>
    <property type="molecule type" value="Genomic_DNA"/>
</dbReference>
<comment type="caution">
    <text evidence="1">The sequence shown here is derived from an EMBL/GenBank/DDBJ whole genome shotgun (WGS) entry which is preliminary data.</text>
</comment>
<evidence type="ECO:0000313" key="1">
    <source>
        <dbReference type="EMBL" id="OGH92541.1"/>
    </source>
</evidence>
<name>A0A1F6P8P2_9BACT</name>
<dbReference type="STRING" id="1798705.A2563_02585"/>
<evidence type="ECO:0000313" key="2">
    <source>
        <dbReference type="Proteomes" id="UP000176634"/>
    </source>
</evidence>
<dbReference type="Proteomes" id="UP000176634">
    <property type="component" value="Unassembled WGS sequence"/>
</dbReference>